<gene>
    <name evidence="1" type="ORF">K491DRAFT_313272</name>
</gene>
<name>A0A6A6SHZ4_9PLEO</name>
<evidence type="ECO:0000313" key="1">
    <source>
        <dbReference type="EMBL" id="KAF2647379.1"/>
    </source>
</evidence>
<evidence type="ECO:0008006" key="3">
    <source>
        <dbReference type="Google" id="ProtNLM"/>
    </source>
</evidence>
<dbReference type="EMBL" id="MU004627">
    <property type="protein sequence ID" value="KAF2647379.1"/>
    <property type="molecule type" value="Genomic_DNA"/>
</dbReference>
<accession>A0A6A6SHZ4</accession>
<dbReference type="OrthoDB" id="194358at2759"/>
<keyword evidence="2" id="KW-1185">Reference proteome</keyword>
<dbReference type="AlphaFoldDB" id="A0A6A6SHZ4"/>
<sequence>MDPISILSLTATLITIGDTVLKVSKGIVVLRRQYLSAPERLARLHRDVDNLQALITAILAQVLPSEGATDYPQTLWALCQTFTKQLQQDLDDLQNIVDRVNRKCGLGFGRDFRQRKQYILSEEVITGFQGRISTHVGYLGFVQSLIREHKATVLQQDIKRILDQTSGILSITSSHIAPKYPSTPRHIIEDHHSIRHRPFRLSHQDCSSSSYNFGFGSLIIEHRHQPWEDTITSDRVNGQRRVAISFVPACWFSRTSLWVTLDLAIVATPMSIPLGIYLRPEVINNNPELAQAIYGMDITRLRTLFASNKARPLDLIVDPVHNEPISLLDVGKIQAIHPLPSS</sequence>
<dbReference type="Proteomes" id="UP000799324">
    <property type="component" value="Unassembled WGS sequence"/>
</dbReference>
<reference evidence="1" key="1">
    <citation type="journal article" date="2020" name="Stud. Mycol.">
        <title>101 Dothideomycetes genomes: a test case for predicting lifestyles and emergence of pathogens.</title>
        <authorList>
            <person name="Haridas S."/>
            <person name="Albert R."/>
            <person name="Binder M."/>
            <person name="Bloem J."/>
            <person name="Labutti K."/>
            <person name="Salamov A."/>
            <person name="Andreopoulos B."/>
            <person name="Baker S."/>
            <person name="Barry K."/>
            <person name="Bills G."/>
            <person name="Bluhm B."/>
            <person name="Cannon C."/>
            <person name="Castanera R."/>
            <person name="Culley D."/>
            <person name="Daum C."/>
            <person name="Ezra D."/>
            <person name="Gonzalez J."/>
            <person name="Henrissat B."/>
            <person name="Kuo A."/>
            <person name="Liang C."/>
            <person name="Lipzen A."/>
            <person name="Lutzoni F."/>
            <person name="Magnuson J."/>
            <person name="Mondo S."/>
            <person name="Nolan M."/>
            <person name="Ohm R."/>
            <person name="Pangilinan J."/>
            <person name="Park H.-J."/>
            <person name="Ramirez L."/>
            <person name="Alfaro M."/>
            <person name="Sun H."/>
            <person name="Tritt A."/>
            <person name="Yoshinaga Y."/>
            <person name="Zwiers L.-H."/>
            <person name="Turgeon B."/>
            <person name="Goodwin S."/>
            <person name="Spatafora J."/>
            <person name="Crous P."/>
            <person name="Grigoriev I."/>
        </authorList>
    </citation>
    <scope>NUCLEOTIDE SEQUENCE</scope>
    <source>
        <strain evidence="1">CBS 122681</strain>
    </source>
</reference>
<evidence type="ECO:0000313" key="2">
    <source>
        <dbReference type="Proteomes" id="UP000799324"/>
    </source>
</evidence>
<organism evidence="1 2">
    <name type="scientific">Lophiostoma macrostomum CBS 122681</name>
    <dbReference type="NCBI Taxonomy" id="1314788"/>
    <lineage>
        <taxon>Eukaryota</taxon>
        <taxon>Fungi</taxon>
        <taxon>Dikarya</taxon>
        <taxon>Ascomycota</taxon>
        <taxon>Pezizomycotina</taxon>
        <taxon>Dothideomycetes</taxon>
        <taxon>Pleosporomycetidae</taxon>
        <taxon>Pleosporales</taxon>
        <taxon>Lophiostomataceae</taxon>
        <taxon>Lophiostoma</taxon>
    </lineage>
</organism>
<proteinExistence type="predicted"/>
<protein>
    <recommendedName>
        <fullName evidence="3">Fungal N-terminal domain-containing protein</fullName>
    </recommendedName>
</protein>